<name>A0AAV8FIH3_9POAL</name>
<evidence type="ECO:0000259" key="3">
    <source>
        <dbReference type="Pfam" id="PF14372"/>
    </source>
</evidence>
<feature type="domain" description="HAT C-terminal dimerisation" evidence="2">
    <location>
        <begin position="201"/>
        <end position="283"/>
    </location>
</feature>
<dbReference type="InterPro" id="IPR025525">
    <property type="entry name" value="hAT-like_transposase_RNase-H"/>
</dbReference>
<dbReference type="PANTHER" id="PTHR23272">
    <property type="entry name" value="BED FINGER-RELATED"/>
    <property type="match status" value="1"/>
</dbReference>
<dbReference type="SUPFAM" id="SSF53098">
    <property type="entry name" value="Ribonuclease H-like"/>
    <property type="match status" value="1"/>
</dbReference>
<dbReference type="Pfam" id="PF14372">
    <property type="entry name" value="hAT-like_RNase-H"/>
    <property type="match status" value="1"/>
</dbReference>
<proteinExistence type="predicted"/>
<dbReference type="AlphaFoldDB" id="A0AAV8FIH3"/>
<evidence type="ECO:0000259" key="2">
    <source>
        <dbReference type="Pfam" id="PF05699"/>
    </source>
</evidence>
<evidence type="ECO:0000313" key="5">
    <source>
        <dbReference type="Proteomes" id="UP001140206"/>
    </source>
</evidence>
<organism evidence="4 5">
    <name type="scientific">Rhynchospora pubera</name>
    <dbReference type="NCBI Taxonomy" id="906938"/>
    <lineage>
        <taxon>Eukaryota</taxon>
        <taxon>Viridiplantae</taxon>
        <taxon>Streptophyta</taxon>
        <taxon>Embryophyta</taxon>
        <taxon>Tracheophyta</taxon>
        <taxon>Spermatophyta</taxon>
        <taxon>Magnoliopsida</taxon>
        <taxon>Liliopsida</taxon>
        <taxon>Poales</taxon>
        <taxon>Cyperaceae</taxon>
        <taxon>Cyperoideae</taxon>
        <taxon>Rhynchosporeae</taxon>
        <taxon>Rhynchospora</taxon>
    </lineage>
</organism>
<dbReference type="InterPro" id="IPR012337">
    <property type="entry name" value="RNaseH-like_sf"/>
</dbReference>
<dbReference type="Pfam" id="PF05699">
    <property type="entry name" value="Dimer_Tnp_hAT"/>
    <property type="match status" value="1"/>
</dbReference>
<feature type="region of interest" description="Disordered" evidence="1">
    <location>
        <begin position="291"/>
        <end position="322"/>
    </location>
</feature>
<protein>
    <submittedName>
        <fullName evidence="4">Zinc finger BED domain-containing protein RICESLEEPER 1</fullName>
    </submittedName>
</protein>
<keyword evidence="5" id="KW-1185">Reference proteome</keyword>
<evidence type="ECO:0000313" key="4">
    <source>
        <dbReference type="EMBL" id="KAJ4793117.1"/>
    </source>
</evidence>
<gene>
    <name evidence="4" type="ORF">LUZ62_044363</name>
</gene>
<dbReference type="PANTHER" id="PTHR23272:SF104">
    <property type="entry name" value="HAT FAMILY DIMERISATION DOMAIN CONTAINING PROTEIN, EXPRESSED"/>
    <property type="match status" value="1"/>
</dbReference>
<reference evidence="4" key="1">
    <citation type="submission" date="2022-08" db="EMBL/GenBank/DDBJ databases">
        <authorList>
            <person name="Marques A."/>
        </authorList>
    </citation>
    <scope>NUCLEOTIDE SEQUENCE</scope>
    <source>
        <strain evidence="4">RhyPub2mFocal</strain>
        <tissue evidence="4">Leaves</tissue>
    </source>
</reference>
<dbReference type="EMBL" id="JAMFTS010000002">
    <property type="protein sequence ID" value="KAJ4793117.1"/>
    <property type="molecule type" value="Genomic_DNA"/>
</dbReference>
<comment type="caution">
    <text evidence="4">The sequence shown here is derived from an EMBL/GenBank/DDBJ whole genome shotgun (WGS) entry which is preliminary data.</text>
</comment>
<evidence type="ECO:0000256" key="1">
    <source>
        <dbReference type="SAM" id="MobiDB-lite"/>
    </source>
</evidence>
<dbReference type="GO" id="GO:0003677">
    <property type="term" value="F:DNA binding"/>
    <property type="evidence" value="ECO:0007669"/>
    <property type="project" value="InterPro"/>
</dbReference>
<feature type="domain" description="hAT-like transposase RNase-H fold" evidence="3">
    <location>
        <begin position="54"/>
        <end position="127"/>
    </location>
</feature>
<dbReference type="Proteomes" id="UP001140206">
    <property type="component" value="Chromosome 2"/>
</dbReference>
<feature type="compositionally biased region" description="Polar residues" evidence="1">
    <location>
        <begin position="297"/>
        <end position="310"/>
    </location>
</feature>
<accession>A0AAV8FIH3</accession>
<sequence>MFHRVLPYKEAINTMLSSNSDSIQLSLSPGEWQQLEHVKHFLQAFFEATVRLSSSYTPSSHELLQQLYEISKVYASIRELEYQDQTLAPIVQAMTTKFLKYWEEVPLVTIIANCLNPNLNKMYTVKMLQRYKSHLGLLSHNEEARVNFALETMFNIYNARRNSTQPPPSSTTRPNTGSCRGLLDELRDEDDLITGYGISNELSSYTLLPPNMEDEPIDILDYWKRHSSAYPTLAMMARDIFAVPVSTVPSESCFSSANRILTDRRSKLGPNIFERLVCMKDWIEAENRTQHYVPGETSGTETQPSASGSEVESEDEYDPKDTDLWYLRKKY</sequence>
<dbReference type="InterPro" id="IPR008906">
    <property type="entry name" value="HATC_C_dom"/>
</dbReference>
<dbReference type="GO" id="GO:0046983">
    <property type="term" value="F:protein dimerization activity"/>
    <property type="evidence" value="ECO:0007669"/>
    <property type="project" value="InterPro"/>
</dbReference>